<accession>A0A1B0B7F2</accession>
<keyword evidence="3" id="KW-1185">Reference proteome</keyword>
<evidence type="ECO:0000313" key="2">
    <source>
        <dbReference type="EnsemblMetazoa" id="GPPI021294-PA"/>
    </source>
</evidence>
<protein>
    <submittedName>
        <fullName evidence="2">Uncharacterized protein</fullName>
    </submittedName>
</protein>
<feature type="compositionally biased region" description="Polar residues" evidence="1">
    <location>
        <begin position="1"/>
        <end position="12"/>
    </location>
</feature>
<dbReference type="AlphaFoldDB" id="A0A1B0B7F2"/>
<name>A0A1B0B7F2_9MUSC</name>
<dbReference type="EnsemblMetazoa" id="GPPI021294-RA">
    <property type="protein sequence ID" value="GPPI021294-PA"/>
    <property type="gene ID" value="GPPI021294"/>
</dbReference>
<organism evidence="2 3">
    <name type="scientific">Glossina palpalis gambiensis</name>
    <dbReference type="NCBI Taxonomy" id="67801"/>
    <lineage>
        <taxon>Eukaryota</taxon>
        <taxon>Metazoa</taxon>
        <taxon>Ecdysozoa</taxon>
        <taxon>Arthropoda</taxon>
        <taxon>Hexapoda</taxon>
        <taxon>Insecta</taxon>
        <taxon>Pterygota</taxon>
        <taxon>Neoptera</taxon>
        <taxon>Endopterygota</taxon>
        <taxon>Diptera</taxon>
        <taxon>Brachycera</taxon>
        <taxon>Muscomorpha</taxon>
        <taxon>Hippoboscoidea</taxon>
        <taxon>Glossinidae</taxon>
        <taxon>Glossina</taxon>
    </lineage>
</organism>
<dbReference type="VEuPathDB" id="VectorBase:GPPI021294"/>
<dbReference type="EMBL" id="JXJN01009572">
    <property type="status" value="NOT_ANNOTATED_CDS"/>
    <property type="molecule type" value="Genomic_DNA"/>
</dbReference>
<feature type="region of interest" description="Disordered" evidence="1">
    <location>
        <begin position="1"/>
        <end position="24"/>
    </location>
</feature>
<evidence type="ECO:0000256" key="1">
    <source>
        <dbReference type="SAM" id="MobiDB-lite"/>
    </source>
</evidence>
<reference evidence="3" key="1">
    <citation type="submission" date="2015-01" db="EMBL/GenBank/DDBJ databases">
        <authorList>
            <person name="Aksoy S."/>
            <person name="Warren W."/>
            <person name="Wilson R.K."/>
        </authorList>
    </citation>
    <scope>NUCLEOTIDE SEQUENCE [LARGE SCALE GENOMIC DNA]</scope>
    <source>
        <strain evidence="3">IAEA</strain>
    </source>
</reference>
<sequence>MNKNNYNNSTDGGKSPPQGGSREELGEYRGLEVGHEADVRSIIEGRTDLSDEKIAAAVIVLIFGVQRVLRDFNVILNGYPDAIKKLETGSSHTALTSYAWYAEELGCKQADKTMKRLLAREKAAREDTRLAKGKFSAFAEGEKVLNTSTVDEVLFGLRRTMRELKFETVLEVSSTATSPGSSTGRSTPKEMIMTPESLNKIPLMEENRRHKAEAVKNLANIEGLKDAIKKLETGSSHTALTSYAWYAEELGCKQADKTMKRLLAREKAAREDTRLAKGKFSAFAEGEKVLNTSTVDEVLFGLRRTMRELKFETVLEVSSTATSPGSSTGRSTPKEMIMTPESLNKIRASMLLDRFLKDCGRIATKDCEVHNESYDGPSPCAQAASRRQSHRTKPARLTEEDDFAQVHVQSYDGPSLSAQSKQSKFAQLSEKDRIVQIHFDEVYTNHATVYSRRDDELWGCDYSTQKKTKTTEHQSVLVFATCSLLTPLNVVLNSYPCTTNKAKMGPHTTHHTPKDVYRKVNVFIL</sequence>
<reference evidence="2" key="2">
    <citation type="submission" date="2020-05" db="UniProtKB">
        <authorList>
            <consortium name="EnsemblMetazoa"/>
        </authorList>
    </citation>
    <scope>IDENTIFICATION</scope>
    <source>
        <strain evidence="2">IAEA</strain>
    </source>
</reference>
<feature type="region of interest" description="Disordered" evidence="1">
    <location>
        <begin position="375"/>
        <end position="394"/>
    </location>
</feature>
<proteinExistence type="predicted"/>
<evidence type="ECO:0000313" key="3">
    <source>
        <dbReference type="Proteomes" id="UP000092460"/>
    </source>
</evidence>
<dbReference type="Proteomes" id="UP000092460">
    <property type="component" value="Unassembled WGS sequence"/>
</dbReference>